<proteinExistence type="predicted"/>
<name>A0A7W8ZYZ2_9MICO</name>
<evidence type="ECO:0000313" key="3">
    <source>
        <dbReference type="Proteomes" id="UP000561726"/>
    </source>
</evidence>
<evidence type="ECO:0000313" key="2">
    <source>
        <dbReference type="EMBL" id="MBB5642702.1"/>
    </source>
</evidence>
<dbReference type="RefSeq" id="WP_152602074.1">
    <property type="nucleotide sequence ID" value="NZ_JACHBQ010000001.1"/>
</dbReference>
<dbReference type="Proteomes" id="UP000561726">
    <property type="component" value="Unassembled WGS sequence"/>
</dbReference>
<dbReference type="EMBL" id="JACHBQ010000001">
    <property type="protein sequence ID" value="MBB5642702.1"/>
    <property type="molecule type" value="Genomic_DNA"/>
</dbReference>
<protein>
    <submittedName>
        <fullName evidence="2">Uncharacterized protein</fullName>
    </submittedName>
</protein>
<dbReference type="OrthoDB" id="5106225at2"/>
<gene>
    <name evidence="2" type="ORF">BJ997_003250</name>
</gene>
<reference evidence="2 3" key="1">
    <citation type="submission" date="2020-08" db="EMBL/GenBank/DDBJ databases">
        <title>Sequencing the genomes of 1000 actinobacteria strains.</title>
        <authorList>
            <person name="Klenk H.-P."/>
        </authorList>
    </citation>
    <scope>NUCLEOTIDE SEQUENCE [LARGE SCALE GENOMIC DNA]</scope>
    <source>
        <strain evidence="2 3">DSM 21065</strain>
    </source>
</reference>
<sequence>MNMTKNRKRMIFGAGGVAVALSMALAALGPTGAYFSDTAQGEISGTVGSIKVAGADGTGTDSLGLAFTNLLPGTPQTVTSRYTNTGLNNQDVWVVFNNPEALRALNDLGTYGEFHLAANGTALLDSTNLNDGKSNVAVTENTCGPFGPGAGLCNPLLPSYKLASDMAPGVTGNVSFTFAYAGKSVKQTEAGGGTWNAYPVAQKNQPAPTIAGYGLPYQIVATQVGQTP</sequence>
<evidence type="ECO:0000256" key="1">
    <source>
        <dbReference type="SAM" id="SignalP"/>
    </source>
</evidence>
<dbReference type="AlphaFoldDB" id="A0A7W8ZYZ2"/>
<comment type="caution">
    <text evidence="2">The sequence shown here is derived from an EMBL/GenBank/DDBJ whole genome shotgun (WGS) entry which is preliminary data.</text>
</comment>
<keyword evidence="1" id="KW-0732">Signal</keyword>
<accession>A0A7W8ZYZ2</accession>
<organism evidence="2 3">
    <name type="scientific">Cryobacterium roopkundense</name>
    <dbReference type="NCBI Taxonomy" id="1001240"/>
    <lineage>
        <taxon>Bacteria</taxon>
        <taxon>Bacillati</taxon>
        <taxon>Actinomycetota</taxon>
        <taxon>Actinomycetes</taxon>
        <taxon>Micrococcales</taxon>
        <taxon>Microbacteriaceae</taxon>
        <taxon>Cryobacterium</taxon>
    </lineage>
</organism>
<feature type="chain" id="PRO_5038392323" evidence="1">
    <location>
        <begin position="27"/>
        <end position="228"/>
    </location>
</feature>
<feature type="signal peptide" evidence="1">
    <location>
        <begin position="1"/>
        <end position="26"/>
    </location>
</feature>